<dbReference type="GO" id="GO:0005344">
    <property type="term" value="F:oxygen carrier activity"/>
    <property type="evidence" value="ECO:0007669"/>
    <property type="project" value="UniProtKB-KW"/>
</dbReference>
<organism evidence="6 7">
    <name type="scientific">Oryzomicrobium terrae</name>
    <dbReference type="NCBI Taxonomy" id="1735038"/>
    <lineage>
        <taxon>Bacteria</taxon>
        <taxon>Pseudomonadati</taxon>
        <taxon>Pseudomonadota</taxon>
        <taxon>Betaproteobacteria</taxon>
        <taxon>Rhodocyclales</taxon>
        <taxon>Rhodocyclaceae</taxon>
        <taxon>Oryzomicrobium</taxon>
    </lineage>
</organism>
<dbReference type="InterPro" id="IPR050669">
    <property type="entry name" value="Hemerythrin"/>
</dbReference>
<feature type="domain" description="Hemerythrin-like" evidence="5">
    <location>
        <begin position="13"/>
        <end position="129"/>
    </location>
</feature>
<dbReference type="SUPFAM" id="SSF47188">
    <property type="entry name" value="Hemerythrin-like"/>
    <property type="match status" value="1"/>
</dbReference>
<dbReference type="Proteomes" id="UP000323671">
    <property type="component" value="Chromosome"/>
</dbReference>
<evidence type="ECO:0000256" key="4">
    <source>
        <dbReference type="ARBA" id="ARBA00023004"/>
    </source>
</evidence>
<evidence type="ECO:0000256" key="3">
    <source>
        <dbReference type="ARBA" id="ARBA00022723"/>
    </source>
</evidence>
<evidence type="ECO:0000313" key="6">
    <source>
        <dbReference type="EMBL" id="QEL64030.1"/>
    </source>
</evidence>
<accession>A0A5C1E566</accession>
<comment type="similarity">
    <text evidence="1">Belongs to the hemerythrin family.</text>
</comment>
<keyword evidence="4" id="KW-0408">Iron</keyword>
<dbReference type="NCBIfam" id="TIGR02481">
    <property type="entry name" value="hemeryth_dom"/>
    <property type="match status" value="1"/>
</dbReference>
<dbReference type="PANTHER" id="PTHR37164:SF1">
    <property type="entry name" value="BACTERIOHEMERYTHRIN"/>
    <property type="match status" value="1"/>
</dbReference>
<dbReference type="InterPro" id="IPR012827">
    <property type="entry name" value="Hemerythrin_metal-bd"/>
</dbReference>
<dbReference type="PANTHER" id="PTHR37164">
    <property type="entry name" value="BACTERIOHEMERYTHRIN"/>
    <property type="match status" value="1"/>
</dbReference>
<keyword evidence="3" id="KW-0479">Metal-binding</keyword>
<keyword evidence="2" id="KW-0561">Oxygen transport</keyword>
<gene>
    <name evidence="6" type="ORF">OTERR_05540</name>
</gene>
<evidence type="ECO:0000313" key="7">
    <source>
        <dbReference type="Proteomes" id="UP000323671"/>
    </source>
</evidence>
<dbReference type="KEGG" id="otr:OTERR_05540"/>
<dbReference type="EMBL" id="CP022579">
    <property type="protein sequence ID" value="QEL64030.1"/>
    <property type="molecule type" value="Genomic_DNA"/>
</dbReference>
<evidence type="ECO:0000259" key="5">
    <source>
        <dbReference type="Pfam" id="PF01814"/>
    </source>
</evidence>
<dbReference type="Pfam" id="PF01814">
    <property type="entry name" value="Hemerythrin"/>
    <property type="match status" value="1"/>
</dbReference>
<dbReference type="InterPro" id="IPR035938">
    <property type="entry name" value="Hemerythrin-like_sf"/>
</dbReference>
<dbReference type="InterPro" id="IPR016131">
    <property type="entry name" value="Haemerythrin_Fe_BS"/>
</dbReference>
<dbReference type="InterPro" id="IPR012312">
    <property type="entry name" value="Hemerythrin-like"/>
</dbReference>
<proteinExistence type="inferred from homology"/>
<dbReference type="NCBIfam" id="NF033749">
    <property type="entry name" value="bact_hemeryth"/>
    <property type="match status" value="1"/>
</dbReference>
<reference evidence="6 7" key="1">
    <citation type="submission" date="2017-07" db="EMBL/GenBank/DDBJ databases">
        <title>Complete genome sequence of Oryzomicrobium terrae TPP412.</title>
        <authorList>
            <person name="Chiu L.-W."/>
            <person name="Lo K.-J."/>
            <person name="Tsai Y.-M."/>
            <person name="Lin S.-S."/>
            <person name="Kuo C.-H."/>
            <person name="Liu C.-T."/>
        </authorList>
    </citation>
    <scope>NUCLEOTIDE SEQUENCE [LARGE SCALE GENOMIC DNA]</scope>
    <source>
        <strain evidence="6 7">TPP412</strain>
    </source>
</reference>
<dbReference type="NCBIfam" id="NF002007">
    <property type="entry name" value="PRK00808.1"/>
    <property type="match status" value="1"/>
</dbReference>
<sequence length="135" mass="15388">MAFMPWGDALKIGIDSIDAQHHWLVNATNTLHDEILRDEPRTAVIGEVLEGLVDYTMNHFIVEEELFQRLGYPESPGHQAEHNRFTSGALDLLQRFESGQAVSVEALEFLKNWLTHHILEVDRAYVPFLKAHGIT</sequence>
<keyword evidence="2" id="KW-0813">Transport</keyword>
<protein>
    <submittedName>
        <fullName evidence="6">Hemerythrin</fullName>
    </submittedName>
</protein>
<dbReference type="PROSITE" id="PS00550">
    <property type="entry name" value="HEMERYTHRINS"/>
    <property type="match status" value="1"/>
</dbReference>
<name>A0A5C1E566_9RHOO</name>
<dbReference type="AlphaFoldDB" id="A0A5C1E566"/>
<dbReference type="Gene3D" id="1.20.120.50">
    <property type="entry name" value="Hemerythrin-like"/>
    <property type="match status" value="1"/>
</dbReference>
<evidence type="ECO:0000256" key="1">
    <source>
        <dbReference type="ARBA" id="ARBA00010587"/>
    </source>
</evidence>
<dbReference type="RefSeq" id="WP_149424790.1">
    <property type="nucleotide sequence ID" value="NZ_CP022579.1"/>
</dbReference>
<dbReference type="CDD" id="cd12107">
    <property type="entry name" value="Hemerythrin"/>
    <property type="match status" value="1"/>
</dbReference>
<evidence type="ECO:0000256" key="2">
    <source>
        <dbReference type="ARBA" id="ARBA00022621"/>
    </source>
</evidence>
<keyword evidence="7" id="KW-1185">Reference proteome</keyword>
<dbReference type="GO" id="GO:0046872">
    <property type="term" value="F:metal ion binding"/>
    <property type="evidence" value="ECO:0007669"/>
    <property type="project" value="UniProtKB-KW"/>
</dbReference>